<feature type="transmembrane region" description="Helical" evidence="1">
    <location>
        <begin position="114"/>
        <end position="135"/>
    </location>
</feature>
<sequence>MKQLVKYDFLVHTWGAILSVFILIPIGYAVNLPPISTYIIVLVTSIITLFYYDTRANANHFLVSLPISKSSIVKSRYQSVIIFALCILIYQWIIGHVLPPFFEASNYVYSWKEIMILASLSALIAAIVIPFFYLFRSFIIAAVCVLIIVFITTFYLLGALITVLSMEDQDMIIFNDLDPGFVLLVEKHIPVQPFLILPLVSIVILYVSIAVSTQLFSKKDI</sequence>
<feature type="transmembrane region" description="Helical" evidence="1">
    <location>
        <begin position="194"/>
        <end position="216"/>
    </location>
</feature>
<keyword evidence="3" id="KW-1185">Reference proteome</keyword>
<proteinExistence type="predicted"/>
<dbReference type="InterPro" id="IPR025699">
    <property type="entry name" value="ABC2_memb-like"/>
</dbReference>
<evidence type="ECO:0000256" key="1">
    <source>
        <dbReference type="SAM" id="Phobius"/>
    </source>
</evidence>
<keyword evidence="1" id="KW-0472">Membrane</keyword>
<comment type="caution">
    <text evidence="2">The sequence shown here is derived from an EMBL/GenBank/DDBJ whole genome shotgun (WGS) entry which is preliminary data.</text>
</comment>
<dbReference type="PANTHER" id="PTHR41309">
    <property type="entry name" value="MEMBRANE PROTEIN-RELATED"/>
    <property type="match status" value="1"/>
</dbReference>
<reference evidence="2 3" key="1">
    <citation type="journal article" date="2024" name="Int. J. Syst. Evol. Microbiol.">
        <title>Virgibacillus tibetensis sp. nov., isolated from salt lake on the Tibetan Plateau of China.</title>
        <authorList>
            <person name="Phurbu D."/>
            <person name="Liu Z.-X."/>
            <person name="Wang R."/>
            <person name="Zheng Y.-Y."/>
            <person name="Liu H.-C."/>
            <person name="Zhou Y.-G."/>
            <person name="Yu Y.-J."/>
            <person name="Li A.-H."/>
        </authorList>
    </citation>
    <scope>NUCLEOTIDE SEQUENCE [LARGE SCALE GENOMIC DNA]</scope>
    <source>
        <strain evidence="2 3">C22-A2</strain>
    </source>
</reference>
<evidence type="ECO:0000313" key="2">
    <source>
        <dbReference type="EMBL" id="MEC5423004.1"/>
    </source>
</evidence>
<gene>
    <name evidence="2" type="ORF">QGM71_05760</name>
</gene>
<organism evidence="2 3">
    <name type="scientific">Virgibacillus tibetensis</name>
    <dbReference type="NCBI Taxonomy" id="3042313"/>
    <lineage>
        <taxon>Bacteria</taxon>
        <taxon>Bacillati</taxon>
        <taxon>Bacillota</taxon>
        <taxon>Bacilli</taxon>
        <taxon>Bacillales</taxon>
        <taxon>Bacillaceae</taxon>
        <taxon>Virgibacillus</taxon>
    </lineage>
</organism>
<dbReference type="PANTHER" id="PTHR41309:SF2">
    <property type="entry name" value="MEMBRANE PROTEIN"/>
    <property type="match status" value="1"/>
</dbReference>
<feature type="transmembrane region" description="Helical" evidence="1">
    <location>
        <begin position="35"/>
        <end position="54"/>
    </location>
</feature>
<protein>
    <submittedName>
        <fullName evidence="2">ABC-2 transporter permease</fullName>
    </submittedName>
</protein>
<dbReference type="RefSeq" id="WP_327606574.1">
    <property type="nucleotide sequence ID" value="NZ_JARZFX010000002.1"/>
</dbReference>
<feature type="transmembrane region" description="Helical" evidence="1">
    <location>
        <begin position="9"/>
        <end position="29"/>
    </location>
</feature>
<dbReference type="Pfam" id="PF13346">
    <property type="entry name" value="ABC2_membrane_5"/>
    <property type="match status" value="1"/>
</dbReference>
<dbReference type="Proteomes" id="UP001335737">
    <property type="component" value="Unassembled WGS sequence"/>
</dbReference>
<feature type="transmembrane region" description="Helical" evidence="1">
    <location>
        <begin position="142"/>
        <end position="164"/>
    </location>
</feature>
<evidence type="ECO:0000313" key="3">
    <source>
        <dbReference type="Proteomes" id="UP001335737"/>
    </source>
</evidence>
<accession>A0ABU6KF06</accession>
<keyword evidence="1" id="KW-0812">Transmembrane</keyword>
<dbReference type="EMBL" id="JARZFX010000002">
    <property type="protein sequence ID" value="MEC5423004.1"/>
    <property type="molecule type" value="Genomic_DNA"/>
</dbReference>
<keyword evidence="1" id="KW-1133">Transmembrane helix</keyword>
<name>A0ABU6KF06_9BACI</name>
<feature type="transmembrane region" description="Helical" evidence="1">
    <location>
        <begin position="75"/>
        <end position="94"/>
    </location>
</feature>